<reference evidence="2" key="1">
    <citation type="submission" date="2016-11" db="EMBL/GenBank/DDBJ databases">
        <authorList>
            <person name="Varghese N."/>
            <person name="Submissions S."/>
        </authorList>
    </citation>
    <scope>NUCLEOTIDE SEQUENCE [LARGE SCALE GENOMIC DNA]</scope>
    <source>
        <strain evidence="2">DSM 3071</strain>
    </source>
</reference>
<dbReference type="STRING" id="1121131.SAMN02745229_00359"/>
<sequence>MKRRLNYDFFMEFLDGSLAGILNMVHNDTTLIMELRGNKVVIYYRGGALFTITNTGKGYEIYHNPAYWLPEKKYEELVTDPSPEECVKNVALYKHQMDYYRSINPELEAQCLLQLVLENNILPGKSKTTGDYFILDIEYAYKEQGGLNLRFDAIGLNWPSTSSDRRKRIDMGITFFEMKYYDGAMKGKAGIQKHISDYRAFIETKAYFDMCRDMEGVFWQKYHLGLIPAYMMPTNLDDKDANIIIDENKVDLAFLFANRDPDSTIAKAELSAAVEKYGKERTQDIYVANASDIGYVLFRYKDNGKGQGKADRYIRIADYVNL</sequence>
<protein>
    <submittedName>
        <fullName evidence="1">Uncharacterized protein</fullName>
    </submittedName>
</protein>
<proteinExistence type="predicted"/>
<dbReference type="Proteomes" id="UP000184278">
    <property type="component" value="Unassembled WGS sequence"/>
</dbReference>
<evidence type="ECO:0000313" key="2">
    <source>
        <dbReference type="Proteomes" id="UP000184278"/>
    </source>
</evidence>
<gene>
    <name evidence="1" type="ORF">SAMN02745229_00359</name>
</gene>
<accession>A0A1M5QLL6</accession>
<keyword evidence="2" id="KW-1185">Reference proteome</keyword>
<evidence type="ECO:0000313" key="1">
    <source>
        <dbReference type="EMBL" id="SHH14982.1"/>
    </source>
</evidence>
<dbReference type="EMBL" id="FQXK01000003">
    <property type="protein sequence ID" value="SHH14982.1"/>
    <property type="molecule type" value="Genomic_DNA"/>
</dbReference>
<organism evidence="1 2">
    <name type="scientific">Butyrivibrio fibrisolvens DSM 3071</name>
    <dbReference type="NCBI Taxonomy" id="1121131"/>
    <lineage>
        <taxon>Bacteria</taxon>
        <taxon>Bacillati</taxon>
        <taxon>Bacillota</taxon>
        <taxon>Clostridia</taxon>
        <taxon>Lachnospirales</taxon>
        <taxon>Lachnospiraceae</taxon>
        <taxon>Butyrivibrio</taxon>
    </lineage>
</organism>
<dbReference type="AlphaFoldDB" id="A0A1M5QLL6"/>
<name>A0A1M5QLL6_BUTFI</name>